<dbReference type="GO" id="GO:0009253">
    <property type="term" value="P:peptidoglycan catabolic process"/>
    <property type="evidence" value="ECO:0007669"/>
    <property type="project" value="InterPro"/>
</dbReference>
<dbReference type="PANTHER" id="PTHR30404:SF0">
    <property type="entry name" value="N-ACETYLMURAMOYL-L-ALANINE AMIDASE AMIC"/>
    <property type="match status" value="1"/>
</dbReference>
<dbReference type="Proteomes" id="UP000306888">
    <property type="component" value="Unassembled WGS sequence"/>
</dbReference>
<feature type="chain" id="PRO_5039546048" evidence="3">
    <location>
        <begin position="22"/>
        <end position="245"/>
    </location>
</feature>
<dbReference type="InterPro" id="IPR002508">
    <property type="entry name" value="MurNAc-LAA_cat"/>
</dbReference>
<dbReference type="SMART" id="SM00646">
    <property type="entry name" value="Ami_3"/>
    <property type="match status" value="1"/>
</dbReference>
<evidence type="ECO:0000256" key="2">
    <source>
        <dbReference type="SAM" id="MobiDB-lite"/>
    </source>
</evidence>
<feature type="compositionally biased region" description="Polar residues" evidence="2">
    <location>
        <begin position="52"/>
        <end position="71"/>
    </location>
</feature>
<sequence length="245" mass="27243">MKKKNFISILIVSIISFNSLALNPKAFTEEENKKLVICIDAGHQKKGDSKLENVSPNSSNKKPRVSQGTEGISTKKPEYVVNLEAAAILKDLLVEKGYTVIMTREEHDVNISNAERAEIANKSKADMTIRIHCDSLKDNSKTGATLLVPSSKGSTKDIFDESNKYAEILKSNLKDNGVKVNGIFERNDITGFNWSRVPVVIFEMGFMSNSCEDAMLCDQNYQRKLMSIVADSIDQYKDGIKGLKN</sequence>
<dbReference type="Gene3D" id="3.40.630.40">
    <property type="entry name" value="Zn-dependent exopeptidases"/>
    <property type="match status" value="1"/>
</dbReference>
<dbReference type="RefSeq" id="WP_136005662.1">
    <property type="nucleotide sequence ID" value="NZ_SRYR01000001.1"/>
</dbReference>
<evidence type="ECO:0000313" key="6">
    <source>
        <dbReference type="Proteomes" id="UP000306888"/>
    </source>
</evidence>
<comment type="caution">
    <text evidence="5">The sequence shown here is derived from an EMBL/GenBank/DDBJ whole genome shotgun (WGS) entry which is preliminary data.</text>
</comment>
<dbReference type="EMBL" id="SRYR01000001">
    <property type="protein sequence ID" value="TGY44467.1"/>
    <property type="molecule type" value="Genomic_DNA"/>
</dbReference>
<dbReference type="GO" id="GO:0030288">
    <property type="term" value="C:outer membrane-bounded periplasmic space"/>
    <property type="evidence" value="ECO:0007669"/>
    <property type="project" value="TreeGrafter"/>
</dbReference>
<reference evidence="5 6" key="1">
    <citation type="submission" date="2019-04" db="EMBL/GenBank/DDBJ databases">
        <title>Microbes associate with the intestines of laboratory mice.</title>
        <authorList>
            <person name="Navarre W."/>
            <person name="Wong E."/>
            <person name="Huang K."/>
            <person name="Tropini C."/>
            <person name="Ng K."/>
            <person name="Yu B."/>
        </authorList>
    </citation>
    <scope>NUCLEOTIDE SEQUENCE [LARGE SCALE GENOMIC DNA]</scope>
    <source>
        <strain evidence="5 6">NM50_B9-20</strain>
    </source>
</reference>
<dbReference type="AlphaFoldDB" id="A0A4S2DPX0"/>
<organism evidence="5 6">
    <name type="scientific">Clostridium sartagoforme</name>
    <dbReference type="NCBI Taxonomy" id="84031"/>
    <lineage>
        <taxon>Bacteria</taxon>
        <taxon>Bacillati</taxon>
        <taxon>Bacillota</taxon>
        <taxon>Clostridia</taxon>
        <taxon>Eubacteriales</taxon>
        <taxon>Clostridiaceae</taxon>
        <taxon>Clostridium</taxon>
    </lineage>
</organism>
<keyword evidence="6" id="KW-1185">Reference proteome</keyword>
<proteinExistence type="predicted"/>
<feature type="domain" description="MurNAc-LAA" evidence="4">
    <location>
        <begin position="117"/>
        <end position="234"/>
    </location>
</feature>
<evidence type="ECO:0000256" key="3">
    <source>
        <dbReference type="SAM" id="SignalP"/>
    </source>
</evidence>
<keyword evidence="3" id="KW-0732">Signal</keyword>
<keyword evidence="1" id="KW-0378">Hydrolase</keyword>
<dbReference type="Pfam" id="PF01520">
    <property type="entry name" value="Amidase_3"/>
    <property type="match status" value="1"/>
</dbReference>
<evidence type="ECO:0000259" key="4">
    <source>
        <dbReference type="SMART" id="SM00646"/>
    </source>
</evidence>
<feature type="signal peptide" evidence="3">
    <location>
        <begin position="1"/>
        <end position="21"/>
    </location>
</feature>
<protein>
    <submittedName>
        <fullName evidence="5">N-acetylmuramoyl-L-alanine amidase</fullName>
    </submittedName>
</protein>
<dbReference type="CDD" id="cd02696">
    <property type="entry name" value="MurNAc-LAA"/>
    <property type="match status" value="1"/>
</dbReference>
<dbReference type="PANTHER" id="PTHR30404">
    <property type="entry name" value="N-ACETYLMURAMOYL-L-ALANINE AMIDASE"/>
    <property type="match status" value="1"/>
</dbReference>
<evidence type="ECO:0000256" key="1">
    <source>
        <dbReference type="ARBA" id="ARBA00022801"/>
    </source>
</evidence>
<name>A0A4S2DPX0_9CLOT</name>
<dbReference type="SUPFAM" id="SSF53187">
    <property type="entry name" value="Zn-dependent exopeptidases"/>
    <property type="match status" value="1"/>
</dbReference>
<feature type="region of interest" description="Disordered" evidence="2">
    <location>
        <begin position="46"/>
        <end position="71"/>
    </location>
</feature>
<gene>
    <name evidence="5" type="ORF">E5347_06545</name>
</gene>
<dbReference type="InterPro" id="IPR050695">
    <property type="entry name" value="N-acetylmuramoyl_amidase_3"/>
</dbReference>
<dbReference type="GO" id="GO:0008745">
    <property type="term" value="F:N-acetylmuramoyl-L-alanine amidase activity"/>
    <property type="evidence" value="ECO:0007669"/>
    <property type="project" value="InterPro"/>
</dbReference>
<dbReference type="OrthoDB" id="43070at2"/>
<accession>A0A4S2DPX0</accession>
<evidence type="ECO:0000313" key="5">
    <source>
        <dbReference type="EMBL" id="TGY44467.1"/>
    </source>
</evidence>